<dbReference type="EMBL" id="JARJCM010000164">
    <property type="protein sequence ID" value="KAJ7024783.1"/>
    <property type="molecule type" value="Genomic_DNA"/>
</dbReference>
<proteinExistence type="predicted"/>
<dbReference type="GO" id="GO:0004674">
    <property type="term" value="F:protein serine/threonine kinase activity"/>
    <property type="evidence" value="ECO:0007669"/>
    <property type="project" value="TreeGrafter"/>
</dbReference>
<dbReference type="PROSITE" id="PS00108">
    <property type="entry name" value="PROTEIN_KINASE_ST"/>
    <property type="match status" value="1"/>
</dbReference>
<feature type="domain" description="Protein kinase" evidence="1">
    <location>
        <begin position="176"/>
        <end position="438"/>
    </location>
</feature>
<keyword evidence="2" id="KW-0418">Kinase</keyword>
<dbReference type="SUPFAM" id="SSF56112">
    <property type="entry name" value="Protein kinase-like (PK-like)"/>
    <property type="match status" value="1"/>
</dbReference>
<dbReference type="PANTHER" id="PTHR44329">
    <property type="entry name" value="SERINE/THREONINE-PROTEIN KINASE TNNI3K-RELATED"/>
    <property type="match status" value="1"/>
</dbReference>
<comment type="caution">
    <text evidence="2">The sequence shown here is derived from an EMBL/GenBank/DDBJ whole genome shotgun (WGS) entry which is preliminary data.</text>
</comment>
<dbReference type="Gene3D" id="1.10.510.10">
    <property type="entry name" value="Transferase(Phosphotransferase) domain 1"/>
    <property type="match status" value="1"/>
</dbReference>
<organism evidence="2 3">
    <name type="scientific">Mycena alexandri</name>
    <dbReference type="NCBI Taxonomy" id="1745969"/>
    <lineage>
        <taxon>Eukaryota</taxon>
        <taxon>Fungi</taxon>
        <taxon>Dikarya</taxon>
        <taxon>Basidiomycota</taxon>
        <taxon>Agaricomycotina</taxon>
        <taxon>Agaricomycetes</taxon>
        <taxon>Agaricomycetidae</taxon>
        <taxon>Agaricales</taxon>
        <taxon>Marasmiineae</taxon>
        <taxon>Mycenaceae</taxon>
        <taxon>Mycena</taxon>
    </lineage>
</organism>
<dbReference type="PROSITE" id="PS50011">
    <property type="entry name" value="PROTEIN_KINASE_DOM"/>
    <property type="match status" value="1"/>
</dbReference>
<dbReference type="PANTHER" id="PTHR44329:SF214">
    <property type="entry name" value="PROTEIN KINASE DOMAIN-CONTAINING PROTEIN"/>
    <property type="match status" value="1"/>
</dbReference>
<dbReference type="InterPro" id="IPR051681">
    <property type="entry name" value="Ser/Thr_Kinases-Pseudokinases"/>
</dbReference>
<evidence type="ECO:0000313" key="2">
    <source>
        <dbReference type="EMBL" id="KAJ7024783.1"/>
    </source>
</evidence>
<dbReference type="GO" id="GO:0005524">
    <property type="term" value="F:ATP binding"/>
    <property type="evidence" value="ECO:0007669"/>
    <property type="project" value="InterPro"/>
</dbReference>
<dbReference type="InterPro" id="IPR011009">
    <property type="entry name" value="Kinase-like_dom_sf"/>
</dbReference>
<keyword evidence="3" id="KW-1185">Reference proteome</keyword>
<dbReference type="SMART" id="SM00220">
    <property type="entry name" value="S_TKc"/>
    <property type="match status" value="1"/>
</dbReference>
<dbReference type="PRINTS" id="PR00109">
    <property type="entry name" value="TYRKINASE"/>
</dbReference>
<dbReference type="Proteomes" id="UP001218188">
    <property type="component" value="Unassembled WGS sequence"/>
</dbReference>
<keyword evidence="2" id="KW-0808">Transferase</keyword>
<reference evidence="2" key="1">
    <citation type="submission" date="2023-03" db="EMBL/GenBank/DDBJ databases">
        <title>Massive genome expansion in bonnet fungi (Mycena s.s.) driven by repeated elements and novel gene families across ecological guilds.</title>
        <authorList>
            <consortium name="Lawrence Berkeley National Laboratory"/>
            <person name="Harder C.B."/>
            <person name="Miyauchi S."/>
            <person name="Viragh M."/>
            <person name="Kuo A."/>
            <person name="Thoen E."/>
            <person name="Andreopoulos B."/>
            <person name="Lu D."/>
            <person name="Skrede I."/>
            <person name="Drula E."/>
            <person name="Henrissat B."/>
            <person name="Morin E."/>
            <person name="Kohler A."/>
            <person name="Barry K."/>
            <person name="LaButti K."/>
            <person name="Morin E."/>
            <person name="Salamov A."/>
            <person name="Lipzen A."/>
            <person name="Mereny Z."/>
            <person name="Hegedus B."/>
            <person name="Baldrian P."/>
            <person name="Stursova M."/>
            <person name="Weitz H."/>
            <person name="Taylor A."/>
            <person name="Grigoriev I.V."/>
            <person name="Nagy L.G."/>
            <person name="Martin F."/>
            <person name="Kauserud H."/>
        </authorList>
    </citation>
    <scope>NUCLEOTIDE SEQUENCE</scope>
    <source>
        <strain evidence="2">CBHHK200</strain>
    </source>
</reference>
<dbReference type="AlphaFoldDB" id="A0AAD6SD20"/>
<protein>
    <submittedName>
        <fullName evidence="2">Kinase-like domain-containing protein</fullName>
    </submittedName>
</protein>
<name>A0AAD6SD20_9AGAR</name>
<evidence type="ECO:0000313" key="3">
    <source>
        <dbReference type="Proteomes" id="UP001218188"/>
    </source>
</evidence>
<evidence type="ECO:0000259" key="1">
    <source>
        <dbReference type="PROSITE" id="PS50011"/>
    </source>
</evidence>
<dbReference type="InterPro" id="IPR008271">
    <property type="entry name" value="Ser/Thr_kinase_AS"/>
</dbReference>
<dbReference type="InterPro" id="IPR000719">
    <property type="entry name" value="Prot_kinase_dom"/>
</dbReference>
<dbReference type="InterPro" id="IPR001245">
    <property type="entry name" value="Ser-Thr/Tyr_kinase_cat_dom"/>
</dbReference>
<sequence length="484" mass="54214">MVQTTILDKIEKESINRLNIPRNLINYTFSLPLRLSHRQVDDIRSLLELWVGLDNLECIAGFHSVVDTLFGILKNTFMRDSAPSGKAIAEKISSELSQDVELLFRQLALILRDPETYKKLLACRGDLAQQLLDILQDLLDLFPESAARPSVSKALLRLSRASDLHPVCFTLTNLQTVGEYQVAGGTFGDIWKGLVRDQVVSVKIVRLFNDIDVKLVMQDFGREAVIWRQLSHPNVLPFFGLYYLDQRLCLVSPWMPSGNIVEFLKTAPADTDRPSLMLDVALGLEYLHRNSVVHGDLKGPNVLVTPSHRACLADFGLSSIVDAMTVRLTHSTASVQGGTTRYLAPELLSTDARSHFGSDVYAFACTCYEILTGKLPFFETPREGSLIRKVLAGQRPSQPETILPNDSLWLLLQDCWEENPANRPDVTRIIERLLGPGIGAQERQLSADWNDTFCAKFRRSMQDFTLTPSVPTIEQIIFGDGFCP</sequence>
<accession>A0AAD6SD20</accession>
<gene>
    <name evidence="2" type="ORF">C8F04DRAFT_152160</name>
</gene>
<dbReference type="Pfam" id="PF07714">
    <property type="entry name" value="PK_Tyr_Ser-Thr"/>
    <property type="match status" value="1"/>
</dbReference>